<evidence type="ECO:0000256" key="1">
    <source>
        <dbReference type="SAM" id="Coils"/>
    </source>
</evidence>
<reference evidence="3" key="1">
    <citation type="submission" date="2025-08" db="UniProtKB">
        <authorList>
            <consortium name="RefSeq"/>
        </authorList>
    </citation>
    <scope>IDENTIFICATION</scope>
    <source>
        <tissue evidence="3">Fruit stalk</tissue>
    </source>
</reference>
<gene>
    <name evidence="3" type="primary">LOC111303444</name>
</gene>
<dbReference type="PANTHER" id="PTHR48248">
    <property type="entry name" value="UVR DOMAIN-CONTAINING PROTEIN"/>
    <property type="match status" value="1"/>
</dbReference>
<evidence type="ECO:0000313" key="2">
    <source>
        <dbReference type="Proteomes" id="UP000515121"/>
    </source>
</evidence>
<protein>
    <submittedName>
        <fullName evidence="3">Uncharacterized protein LOC111303444 isoform X1</fullName>
    </submittedName>
</protein>
<dbReference type="PANTHER" id="PTHR48248:SF5">
    <property type="entry name" value="UVR DOMAIN-CONTAINING PROTEIN"/>
    <property type="match status" value="1"/>
</dbReference>
<keyword evidence="2" id="KW-1185">Reference proteome</keyword>
<dbReference type="AlphaFoldDB" id="A0A6P5ZSM3"/>
<feature type="coiled-coil region" evidence="1">
    <location>
        <begin position="25"/>
        <end position="55"/>
    </location>
</feature>
<accession>A0A6P5ZSM3</accession>
<evidence type="ECO:0000313" key="3">
    <source>
        <dbReference type="RefSeq" id="XP_022755440.1"/>
    </source>
</evidence>
<organism evidence="2 3">
    <name type="scientific">Durio zibethinus</name>
    <name type="common">Durian</name>
    <dbReference type="NCBI Taxonomy" id="66656"/>
    <lineage>
        <taxon>Eukaryota</taxon>
        <taxon>Viridiplantae</taxon>
        <taxon>Streptophyta</taxon>
        <taxon>Embryophyta</taxon>
        <taxon>Tracheophyta</taxon>
        <taxon>Spermatophyta</taxon>
        <taxon>Magnoliopsida</taxon>
        <taxon>eudicotyledons</taxon>
        <taxon>Gunneridae</taxon>
        <taxon>Pentapetalae</taxon>
        <taxon>rosids</taxon>
        <taxon>malvids</taxon>
        <taxon>Malvales</taxon>
        <taxon>Malvaceae</taxon>
        <taxon>Helicteroideae</taxon>
        <taxon>Durio</taxon>
    </lineage>
</organism>
<dbReference type="GeneID" id="111303444"/>
<dbReference type="KEGG" id="dzi:111303444"/>
<sequence length="121" mass="13910">MAILKKRGAQNRRKLKGEKQRKTIMKRMNTRMTMLNAKMEEISEEQKRIKESQRLVTEKFSRGSVCTQLRLALMFLIARARDQSDFMAAARLNKLLRDLAAKERAQCSSVGSNEPGQFSSC</sequence>
<dbReference type="Proteomes" id="UP000515121">
    <property type="component" value="Unplaced"/>
</dbReference>
<proteinExistence type="predicted"/>
<name>A0A6P5ZSM3_DURZI</name>
<dbReference type="RefSeq" id="XP_022755440.1">
    <property type="nucleotide sequence ID" value="XM_022899705.1"/>
</dbReference>
<keyword evidence="1" id="KW-0175">Coiled coil</keyword>